<dbReference type="Proteomes" id="UP000440066">
    <property type="component" value="Unassembled WGS sequence"/>
</dbReference>
<name>A0A6I2GJZ6_9LACT</name>
<dbReference type="PROSITE" id="PS50110">
    <property type="entry name" value="RESPONSE_REGULATORY"/>
    <property type="match status" value="1"/>
</dbReference>
<feature type="domain" description="Response regulatory" evidence="14">
    <location>
        <begin position="3"/>
        <end position="117"/>
    </location>
</feature>
<proteinExistence type="predicted"/>
<evidence type="ECO:0000256" key="12">
    <source>
        <dbReference type="PROSITE-ProRule" id="PRU00169"/>
    </source>
</evidence>
<evidence type="ECO:0000256" key="3">
    <source>
        <dbReference type="ARBA" id="ARBA00022553"/>
    </source>
</evidence>
<dbReference type="CDD" id="cd17574">
    <property type="entry name" value="REC_OmpR"/>
    <property type="match status" value="1"/>
</dbReference>
<dbReference type="PROSITE" id="PS51755">
    <property type="entry name" value="OMPR_PHOB"/>
    <property type="match status" value="1"/>
</dbReference>
<dbReference type="RefSeq" id="WP_153832429.1">
    <property type="nucleotide sequence ID" value="NZ_WJQR01000008.1"/>
</dbReference>
<reference evidence="19 21" key="2">
    <citation type="submission" date="2019-11" db="EMBL/GenBank/DDBJ databases">
        <title>Characterisation of Fundicoccus ignavus gen. nov. sp. nov., a novel genus of the family Aerococcaceae isolated from bulk tank milk.</title>
        <authorList>
            <person name="Siebert A."/>
            <person name="Huptas C."/>
            <person name="Wenning M."/>
            <person name="Scherer S."/>
            <person name="Doll E.V."/>
        </authorList>
    </citation>
    <scope>NUCLEOTIDE SEQUENCE [LARGE SCALE GENOMIC DNA]</scope>
    <source>
        <strain evidence="16 21">DSM 109653</strain>
        <strain evidence="17 19">WS4759</strain>
    </source>
</reference>
<dbReference type="InterPro" id="IPR011006">
    <property type="entry name" value="CheY-like_superfamily"/>
</dbReference>
<evidence type="ECO:0000259" key="15">
    <source>
        <dbReference type="PROSITE" id="PS51755"/>
    </source>
</evidence>
<reference evidence="18 20" key="1">
    <citation type="submission" date="2019-11" db="EMBL/GenBank/DDBJ databases">
        <title>Characterisation of Fundicoccus ignavus gen. nov. sp. nov., a novel genus of the family Aerococcaceae from bulk tank milk.</title>
        <authorList>
            <person name="Siebert A."/>
            <person name="Huptas C."/>
            <person name="Wenning M."/>
            <person name="Scherer S."/>
            <person name="Doll E.V."/>
        </authorList>
    </citation>
    <scope>NUCLEOTIDE SEQUENCE [LARGE SCALE GENOMIC DNA]</scope>
    <source>
        <strain evidence="18 20">DSM 109652</strain>
    </source>
</reference>
<accession>A0A6I2GJZ6</accession>
<dbReference type="Gene3D" id="1.10.10.10">
    <property type="entry name" value="Winged helix-like DNA-binding domain superfamily/Winged helix DNA-binding domain"/>
    <property type="match status" value="1"/>
</dbReference>
<keyword evidence="9" id="KW-0804">Transcription</keyword>
<dbReference type="PANTHER" id="PTHR48111:SF49">
    <property type="entry name" value="HEME RESPONSE REGULATOR HSSR"/>
    <property type="match status" value="1"/>
</dbReference>
<dbReference type="SMART" id="SM00448">
    <property type="entry name" value="REC"/>
    <property type="match status" value="1"/>
</dbReference>
<evidence type="ECO:0000313" key="16">
    <source>
        <dbReference type="EMBL" id="MRI82195.1"/>
    </source>
</evidence>
<dbReference type="GO" id="GO:0000156">
    <property type="term" value="F:phosphorelay response regulator activity"/>
    <property type="evidence" value="ECO:0007669"/>
    <property type="project" value="TreeGrafter"/>
</dbReference>
<evidence type="ECO:0000259" key="14">
    <source>
        <dbReference type="PROSITE" id="PS50110"/>
    </source>
</evidence>
<keyword evidence="19" id="KW-1185">Reference proteome</keyword>
<dbReference type="CDD" id="cd00383">
    <property type="entry name" value="trans_reg_C"/>
    <property type="match status" value="1"/>
</dbReference>
<dbReference type="Proteomes" id="UP000469870">
    <property type="component" value="Unassembled WGS sequence"/>
</dbReference>
<dbReference type="PANTHER" id="PTHR48111">
    <property type="entry name" value="REGULATOR OF RPOS"/>
    <property type="match status" value="1"/>
</dbReference>
<keyword evidence="5" id="KW-0805">Transcription regulation</keyword>
<evidence type="ECO:0000256" key="13">
    <source>
        <dbReference type="PROSITE-ProRule" id="PRU01091"/>
    </source>
</evidence>
<feature type="modified residue" description="4-aspartylphosphate" evidence="12">
    <location>
        <position position="52"/>
    </location>
</feature>
<dbReference type="Gene3D" id="3.40.50.2300">
    <property type="match status" value="1"/>
</dbReference>
<keyword evidence="3 12" id="KW-0597">Phosphoprotein</keyword>
<evidence type="ECO:0000313" key="17">
    <source>
        <dbReference type="EMBL" id="MRI85559.1"/>
    </source>
</evidence>
<dbReference type="Pfam" id="PF00072">
    <property type="entry name" value="Response_reg"/>
    <property type="match status" value="1"/>
</dbReference>
<gene>
    <name evidence="18" type="ORF">GF867_07255</name>
    <name evidence="17" type="ORF">GIY09_06660</name>
    <name evidence="16" type="ORF">GIY11_09270</name>
</gene>
<comment type="subcellular location">
    <subcellularLocation>
        <location evidence="1">Cytoplasm</location>
    </subcellularLocation>
</comment>
<dbReference type="EMBL" id="WJQS01000005">
    <property type="protein sequence ID" value="MRI85559.1"/>
    <property type="molecule type" value="Genomic_DNA"/>
</dbReference>
<dbReference type="Pfam" id="PF00486">
    <property type="entry name" value="Trans_reg_C"/>
    <property type="match status" value="1"/>
</dbReference>
<dbReference type="GO" id="GO:0006355">
    <property type="term" value="P:regulation of DNA-templated transcription"/>
    <property type="evidence" value="ECO:0007669"/>
    <property type="project" value="InterPro"/>
</dbReference>
<evidence type="ECO:0000313" key="19">
    <source>
        <dbReference type="Proteomes" id="UP000430975"/>
    </source>
</evidence>
<dbReference type="InterPro" id="IPR039420">
    <property type="entry name" value="WalR-like"/>
</dbReference>
<dbReference type="Proteomes" id="UP000430975">
    <property type="component" value="Unassembled WGS sequence"/>
</dbReference>
<dbReference type="EMBL" id="WJQT01000008">
    <property type="protein sequence ID" value="MRJ47357.1"/>
    <property type="molecule type" value="Genomic_DNA"/>
</dbReference>
<evidence type="ECO:0000256" key="1">
    <source>
        <dbReference type="ARBA" id="ARBA00004496"/>
    </source>
</evidence>
<dbReference type="AlphaFoldDB" id="A0A6I2GJZ6"/>
<dbReference type="GO" id="GO:0005829">
    <property type="term" value="C:cytosol"/>
    <property type="evidence" value="ECO:0007669"/>
    <property type="project" value="TreeGrafter"/>
</dbReference>
<evidence type="ECO:0000256" key="8">
    <source>
        <dbReference type="ARBA" id="ARBA00023159"/>
    </source>
</evidence>
<dbReference type="SUPFAM" id="SSF52172">
    <property type="entry name" value="CheY-like"/>
    <property type="match status" value="1"/>
</dbReference>
<keyword evidence="6" id="KW-0843">Virulence</keyword>
<protein>
    <recommendedName>
        <fullName evidence="11">Heme response regulator HssR</fullName>
    </recommendedName>
</protein>
<feature type="domain" description="OmpR/PhoB-type" evidence="15">
    <location>
        <begin position="125"/>
        <end position="222"/>
    </location>
</feature>
<evidence type="ECO:0000256" key="10">
    <source>
        <dbReference type="ARBA" id="ARBA00037471"/>
    </source>
</evidence>
<dbReference type="EMBL" id="WJQR01000008">
    <property type="protein sequence ID" value="MRI82195.1"/>
    <property type="molecule type" value="Genomic_DNA"/>
</dbReference>
<dbReference type="InterPro" id="IPR001789">
    <property type="entry name" value="Sig_transdc_resp-reg_receiver"/>
</dbReference>
<evidence type="ECO:0000313" key="18">
    <source>
        <dbReference type="EMBL" id="MRJ47357.1"/>
    </source>
</evidence>
<organism evidence="17 19">
    <name type="scientific">Fundicoccus ignavus</name>
    <dbReference type="NCBI Taxonomy" id="2664442"/>
    <lineage>
        <taxon>Bacteria</taxon>
        <taxon>Bacillati</taxon>
        <taxon>Bacillota</taxon>
        <taxon>Bacilli</taxon>
        <taxon>Lactobacillales</taxon>
        <taxon>Aerococcaceae</taxon>
        <taxon>Fundicoccus</taxon>
    </lineage>
</organism>
<evidence type="ECO:0000256" key="11">
    <source>
        <dbReference type="ARBA" id="ARBA00039976"/>
    </source>
</evidence>
<sequence>MNKILVIEDNENLARIYQSILSKNYFDVFITSDGQQALDLLEKIHVDLIITDVMMPNMDGFEFASLMRDAGFEVPILMITALDSLEDKKRGFKLGIDDYMVKPIDLDEMVLRVEALLRRAKIAHTKQLTVNETILDQSSYNVMFNNQQLTLPQKEFQLLYKLLSYPDKIFTRQQLMDEIWGLDTDTDERTIDVHIKRLRDRFSDNRDFEIVTVRGLGYKAVIE</sequence>
<feature type="DNA-binding region" description="OmpR/PhoB-type" evidence="13">
    <location>
        <begin position="125"/>
        <end position="222"/>
    </location>
</feature>
<keyword evidence="7 13" id="KW-0238">DNA-binding</keyword>
<keyword evidence="8" id="KW-0010">Activator</keyword>
<dbReference type="GO" id="GO:0032993">
    <property type="term" value="C:protein-DNA complex"/>
    <property type="evidence" value="ECO:0007669"/>
    <property type="project" value="TreeGrafter"/>
</dbReference>
<dbReference type="Gene3D" id="6.10.250.690">
    <property type="match status" value="1"/>
</dbReference>
<evidence type="ECO:0000256" key="4">
    <source>
        <dbReference type="ARBA" id="ARBA00023012"/>
    </source>
</evidence>
<evidence type="ECO:0000313" key="20">
    <source>
        <dbReference type="Proteomes" id="UP000440066"/>
    </source>
</evidence>
<evidence type="ECO:0000313" key="21">
    <source>
        <dbReference type="Proteomes" id="UP000469870"/>
    </source>
</evidence>
<evidence type="ECO:0000256" key="6">
    <source>
        <dbReference type="ARBA" id="ARBA00023026"/>
    </source>
</evidence>
<dbReference type="InterPro" id="IPR001867">
    <property type="entry name" value="OmpR/PhoB-type_DNA-bd"/>
</dbReference>
<keyword evidence="2" id="KW-0963">Cytoplasm</keyword>
<comment type="caution">
    <text evidence="17">The sequence shown here is derived from an EMBL/GenBank/DDBJ whole genome shotgun (WGS) entry which is preliminary data.</text>
</comment>
<dbReference type="GO" id="GO:0000976">
    <property type="term" value="F:transcription cis-regulatory region binding"/>
    <property type="evidence" value="ECO:0007669"/>
    <property type="project" value="TreeGrafter"/>
</dbReference>
<dbReference type="InterPro" id="IPR036388">
    <property type="entry name" value="WH-like_DNA-bd_sf"/>
</dbReference>
<evidence type="ECO:0000256" key="9">
    <source>
        <dbReference type="ARBA" id="ARBA00023163"/>
    </source>
</evidence>
<evidence type="ECO:0000256" key="7">
    <source>
        <dbReference type="ARBA" id="ARBA00023125"/>
    </source>
</evidence>
<keyword evidence="4" id="KW-0902">Two-component regulatory system</keyword>
<comment type="function">
    <text evidence="10">Member of the two-component regulatory system HssS/HssR involved in intracellular heme homeostasis and tempering of staphylococcal virulence. Phosphorylated HssR binds to a direct repeat sequence within hrtAB promoter and activates the expression of hrtAB, an efflux pump, in response to extracellular heme, hemin, hemoglobin or blood.</text>
</comment>
<evidence type="ECO:0000256" key="2">
    <source>
        <dbReference type="ARBA" id="ARBA00022490"/>
    </source>
</evidence>
<evidence type="ECO:0000256" key="5">
    <source>
        <dbReference type="ARBA" id="ARBA00023015"/>
    </source>
</evidence>
<dbReference type="SMART" id="SM00862">
    <property type="entry name" value="Trans_reg_C"/>
    <property type="match status" value="1"/>
</dbReference>